<dbReference type="SUPFAM" id="SSF160363">
    <property type="entry name" value="MTH889-like"/>
    <property type="match status" value="1"/>
</dbReference>
<dbReference type="PANTHER" id="PTHR42240">
    <property type="entry name" value="DUF211 DOMAIN-CONTAINING PROTEIN"/>
    <property type="match status" value="1"/>
</dbReference>
<accession>A0A7R8ZZ26</accession>
<proteinExistence type="predicted"/>
<sequence>MIRTTTLVLDVLKPHRPGVTEFARRIAGVGEDYRVHLAVEEVDEKTETLRLEISGLSLDIEAIEAAIKSMGGSLHSVDEVVAQNVPESG</sequence>
<name>A0A7R8ZZ26_9CRUS</name>
<gene>
    <name evidence="1" type="ORF">CTOB1V02_LOCUS15070</name>
</gene>
<dbReference type="PANTHER" id="PTHR42240:SF1">
    <property type="entry name" value="DUF211 DOMAIN-CONTAINING PROTEIN"/>
    <property type="match status" value="1"/>
</dbReference>
<protein>
    <submittedName>
        <fullName evidence="1">Uncharacterized protein</fullName>
    </submittedName>
</protein>
<dbReference type="InterPro" id="IPR003831">
    <property type="entry name" value="DUF211"/>
</dbReference>
<dbReference type="Gene3D" id="3.30.70.1340">
    <property type="entry name" value="MTH889-like domain"/>
    <property type="match status" value="1"/>
</dbReference>
<dbReference type="AlphaFoldDB" id="A0A7R8ZZ26"/>
<reference evidence="1" key="1">
    <citation type="submission" date="2020-11" db="EMBL/GenBank/DDBJ databases">
        <authorList>
            <person name="Tran Van P."/>
        </authorList>
    </citation>
    <scope>NUCLEOTIDE SEQUENCE</scope>
</reference>
<evidence type="ECO:0000313" key="1">
    <source>
        <dbReference type="EMBL" id="CAD7237255.1"/>
    </source>
</evidence>
<organism evidence="1">
    <name type="scientific">Cyprideis torosa</name>
    <dbReference type="NCBI Taxonomy" id="163714"/>
    <lineage>
        <taxon>Eukaryota</taxon>
        <taxon>Metazoa</taxon>
        <taxon>Ecdysozoa</taxon>
        <taxon>Arthropoda</taxon>
        <taxon>Crustacea</taxon>
        <taxon>Oligostraca</taxon>
        <taxon>Ostracoda</taxon>
        <taxon>Podocopa</taxon>
        <taxon>Podocopida</taxon>
        <taxon>Cytherocopina</taxon>
        <taxon>Cytheroidea</taxon>
        <taxon>Cytherideidae</taxon>
        <taxon>Cyprideis</taxon>
    </lineage>
</organism>
<dbReference type="InterPro" id="IPR023129">
    <property type="entry name" value="MTH889-like_dom_sf"/>
</dbReference>
<dbReference type="EMBL" id="OB686172">
    <property type="protein sequence ID" value="CAD7237255.1"/>
    <property type="molecule type" value="Genomic_DNA"/>
</dbReference>
<dbReference type="Pfam" id="PF02680">
    <property type="entry name" value="DUF211"/>
    <property type="match status" value="1"/>
</dbReference>